<name>A0AC61PN23_9FIRM</name>
<evidence type="ECO:0000313" key="2">
    <source>
        <dbReference type="Proteomes" id="UP000192328"/>
    </source>
</evidence>
<organism evidence="1 2">
    <name type="scientific">Aristaeella lactis</name>
    <dbReference type="NCBI Taxonomy" id="3046383"/>
    <lineage>
        <taxon>Bacteria</taxon>
        <taxon>Bacillati</taxon>
        <taxon>Bacillota</taxon>
        <taxon>Clostridia</taxon>
        <taxon>Eubacteriales</taxon>
        <taxon>Aristaeellaceae</taxon>
        <taxon>Aristaeella</taxon>
    </lineage>
</organism>
<sequence>MKITRILVILTVLLLVAAIGFIVYAVHSRTAIPNYQFQVDAVLSAASIANEDNPLTTESDKCVIAEYEGRRAVVVPDNYLSLSSYLKKDAACPLFVSVNKDKALKLSVCDIAVFYIMPEGDSTDIVLVEMDSSGKHFGMRIDGGNLWPNLLESCMKGTYHGQNIPLD</sequence>
<accession>A0AC61PN23</accession>
<reference evidence="1" key="1">
    <citation type="submission" date="2017-04" db="EMBL/GenBank/DDBJ databases">
        <authorList>
            <person name="Varghese N."/>
            <person name="Submissions S."/>
        </authorList>
    </citation>
    <scope>NUCLEOTIDE SEQUENCE</scope>
    <source>
        <strain evidence="1">WTE2008</strain>
    </source>
</reference>
<keyword evidence="2" id="KW-1185">Reference proteome</keyword>
<dbReference type="EMBL" id="FWXZ01000004">
    <property type="protein sequence ID" value="SMC73510.1"/>
    <property type="molecule type" value="Genomic_DNA"/>
</dbReference>
<proteinExistence type="predicted"/>
<dbReference type="Proteomes" id="UP000192328">
    <property type="component" value="Unassembled WGS sequence"/>
</dbReference>
<protein>
    <submittedName>
        <fullName evidence="1">Uncharacterized protein</fullName>
    </submittedName>
</protein>
<comment type="caution">
    <text evidence="1">The sequence shown here is derived from an EMBL/GenBank/DDBJ whole genome shotgun (WGS) entry which is preliminary data.</text>
</comment>
<gene>
    <name evidence="1" type="ORF">SAMN06297397_2265</name>
</gene>
<evidence type="ECO:0000313" key="1">
    <source>
        <dbReference type="EMBL" id="SMC73510.1"/>
    </source>
</evidence>